<dbReference type="InterPro" id="IPR036397">
    <property type="entry name" value="RNaseH_sf"/>
</dbReference>
<dbReference type="GO" id="GO:0003676">
    <property type="term" value="F:nucleic acid binding"/>
    <property type="evidence" value="ECO:0007669"/>
    <property type="project" value="InterPro"/>
</dbReference>
<evidence type="ECO:0000313" key="1">
    <source>
        <dbReference type="EMBL" id="GFS67163.1"/>
    </source>
</evidence>
<comment type="caution">
    <text evidence="1">The sequence shown here is derived from an EMBL/GenBank/DDBJ whole genome shotgun (WGS) entry which is preliminary data.</text>
</comment>
<dbReference type="AlphaFoldDB" id="A0A8X6JFV9"/>
<accession>A0A8X6JFV9</accession>
<dbReference type="EMBL" id="BMAW01000058">
    <property type="protein sequence ID" value="GFS67163.1"/>
    <property type="molecule type" value="Genomic_DNA"/>
</dbReference>
<proteinExistence type="predicted"/>
<keyword evidence="2" id="KW-1185">Reference proteome</keyword>
<dbReference type="OrthoDB" id="6430604at2759"/>
<sequence>MRLHHLGTRIVLSELRLDFWILRGRQAINKVLHKCLPFKLSKLECGNQIESPLPSERVTSSLPFSTTGIDFAGPLYVRNKSPSDTTCIALFKCATTRALHIELVSDLNTDKFLLALQ</sequence>
<reference evidence="1" key="1">
    <citation type="submission" date="2020-08" db="EMBL/GenBank/DDBJ databases">
        <title>Multicomponent nature underlies the extraordinary mechanical properties of spider dragline silk.</title>
        <authorList>
            <person name="Kono N."/>
            <person name="Nakamura H."/>
            <person name="Mori M."/>
            <person name="Yoshida Y."/>
            <person name="Ohtoshi R."/>
            <person name="Malay A.D."/>
            <person name="Moran D.A.P."/>
            <person name="Tomita M."/>
            <person name="Numata K."/>
            <person name="Arakawa K."/>
        </authorList>
    </citation>
    <scope>NUCLEOTIDE SEQUENCE</scope>
</reference>
<name>A0A8X6JFV9_NEPPI</name>
<evidence type="ECO:0000313" key="2">
    <source>
        <dbReference type="Proteomes" id="UP000887013"/>
    </source>
</evidence>
<protein>
    <submittedName>
        <fullName evidence="1">Integrase catalytic domain-containing protein</fullName>
    </submittedName>
</protein>
<dbReference type="Proteomes" id="UP000887013">
    <property type="component" value="Unassembled WGS sequence"/>
</dbReference>
<dbReference type="Gene3D" id="3.30.420.10">
    <property type="entry name" value="Ribonuclease H-like superfamily/Ribonuclease H"/>
    <property type="match status" value="1"/>
</dbReference>
<dbReference type="PANTHER" id="PTHR47331:SF6">
    <property type="entry name" value="DOUBLECORTIN DOMAIN-CONTAINING PROTEIN"/>
    <property type="match status" value="1"/>
</dbReference>
<dbReference type="PANTHER" id="PTHR47331">
    <property type="entry name" value="PHD-TYPE DOMAIN-CONTAINING PROTEIN"/>
    <property type="match status" value="1"/>
</dbReference>
<gene>
    <name evidence="1" type="primary">AVEN_155426_1</name>
    <name evidence="1" type="ORF">NPIL_622451</name>
</gene>
<organism evidence="1 2">
    <name type="scientific">Nephila pilipes</name>
    <name type="common">Giant wood spider</name>
    <name type="synonym">Nephila maculata</name>
    <dbReference type="NCBI Taxonomy" id="299642"/>
    <lineage>
        <taxon>Eukaryota</taxon>
        <taxon>Metazoa</taxon>
        <taxon>Ecdysozoa</taxon>
        <taxon>Arthropoda</taxon>
        <taxon>Chelicerata</taxon>
        <taxon>Arachnida</taxon>
        <taxon>Araneae</taxon>
        <taxon>Araneomorphae</taxon>
        <taxon>Entelegynae</taxon>
        <taxon>Araneoidea</taxon>
        <taxon>Nephilidae</taxon>
        <taxon>Nephila</taxon>
    </lineage>
</organism>